<dbReference type="Pfam" id="PF10326">
    <property type="entry name" value="7TM_GPCR_Str"/>
    <property type="match status" value="1"/>
</dbReference>
<evidence type="ECO:0000256" key="10">
    <source>
        <dbReference type="ARBA" id="ARBA00023170"/>
    </source>
</evidence>
<accession>A0A8S1E948</accession>
<keyword evidence="10" id="KW-0675">Receptor</keyword>
<feature type="transmembrane region" description="Helical" evidence="19">
    <location>
        <begin position="244"/>
        <end position="269"/>
    </location>
</feature>
<keyword evidence="6" id="KW-0552">Olfaction</keyword>
<evidence type="ECO:0000256" key="17">
    <source>
        <dbReference type="ARBA" id="ARBA00078653"/>
    </source>
</evidence>
<dbReference type="FunFam" id="1.20.1070.10:FF:000128">
    <property type="entry name" value="Seven TM Receptor"/>
    <property type="match status" value="1"/>
</dbReference>
<gene>
    <name evidence="20" type="ORF">CBOVIS_LOCUS1650</name>
</gene>
<keyword evidence="11" id="KW-0325">Glycoprotein</keyword>
<feature type="transmembrane region" description="Helical" evidence="19">
    <location>
        <begin position="85"/>
        <end position="110"/>
    </location>
</feature>
<proteinExistence type="inferred from homology"/>
<reference evidence="20 21" key="1">
    <citation type="submission" date="2020-04" db="EMBL/GenBank/DDBJ databases">
        <authorList>
            <person name="Laetsch R D."/>
            <person name="Stevens L."/>
            <person name="Kumar S."/>
            <person name="Blaxter L. M."/>
        </authorList>
    </citation>
    <scope>NUCLEOTIDE SEQUENCE [LARGE SCALE GENOMIC DNA]</scope>
</reference>
<dbReference type="Gene3D" id="1.20.1070.10">
    <property type="entry name" value="Rhodopsin 7-helix transmembrane proteins"/>
    <property type="match status" value="1"/>
</dbReference>
<evidence type="ECO:0000313" key="21">
    <source>
        <dbReference type="Proteomes" id="UP000494206"/>
    </source>
</evidence>
<evidence type="ECO:0000256" key="4">
    <source>
        <dbReference type="ARBA" id="ARBA00022606"/>
    </source>
</evidence>
<dbReference type="OrthoDB" id="5859135at2759"/>
<keyword evidence="2" id="KW-1003">Cell membrane</keyword>
<evidence type="ECO:0000256" key="18">
    <source>
        <dbReference type="ARBA" id="ARBA00082489"/>
    </source>
</evidence>
<evidence type="ECO:0000256" key="16">
    <source>
        <dbReference type="ARBA" id="ARBA00067967"/>
    </source>
</evidence>
<dbReference type="PROSITE" id="PS51257">
    <property type="entry name" value="PROKAR_LIPOPROTEIN"/>
    <property type="match status" value="1"/>
</dbReference>
<comment type="caution">
    <text evidence="20">The sequence shown here is derived from an EMBL/GenBank/DDBJ whole genome shotgun (WGS) entry which is preliminary data.</text>
</comment>
<dbReference type="SUPFAM" id="SSF81321">
    <property type="entry name" value="Family A G protein-coupled receptor-like"/>
    <property type="match status" value="1"/>
</dbReference>
<evidence type="ECO:0000256" key="6">
    <source>
        <dbReference type="ARBA" id="ARBA00022725"/>
    </source>
</evidence>
<organism evidence="20 21">
    <name type="scientific">Caenorhabditis bovis</name>
    <dbReference type="NCBI Taxonomy" id="2654633"/>
    <lineage>
        <taxon>Eukaryota</taxon>
        <taxon>Metazoa</taxon>
        <taxon>Ecdysozoa</taxon>
        <taxon>Nematoda</taxon>
        <taxon>Chromadorea</taxon>
        <taxon>Rhabditida</taxon>
        <taxon>Rhabditina</taxon>
        <taxon>Rhabditomorpha</taxon>
        <taxon>Rhabditoidea</taxon>
        <taxon>Rhabditidae</taxon>
        <taxon>Peloderinae</taxon>
        <taxon>Caenorhabditis</taxon>
    </lineage>
</organism>
<dbReference type="GO" id="GO:0042048">
    <property type="term" value="P:olfactory behavior"/>
    <property type="evidence" value="ECO:0007669"/>
    <property type="project" value="TreeGrafter"/>
</dbReference>
<keyword evidence="5 19" id="KW-0812">Transmembrane</keyword>
<evidence type="ECO:0000256" key="3">
    <source>
        <dbReference type="ARBA" id="ARBA00022500"/>
    </source>
</evidence>
<dbReference type="PANTHER" id="PTHR22943:SF248">
    <property type="entry name" value="SEVEN TM RECEPTOR"/>
    <property type="match status" value="1"/>
</dbReference>
<evidence type="ECO:0000256" key="12">
    <source>
        <dbReference type="ARBA" id="ARBA00023273"/>
    </source>
</evidence>
<feature type="transmembrane region" description="Helical" evidence="19">
    <location>
        <begin position="12"/>
        <end position="29"/>
    </location>
</feature>
<dbReference type="EMBL" id="CADEPM010000001">
    <property type="protein sequence ID" value="CAB3398370.1"/>
    <property type="molecule type" value="Genomic_DNA"/>
</dbReference>
<dbReference type="GO" id="GO:0006935">
    <property type="term" value="P:chemotaxis"/>
    <property type="evidence" value="ECO:0007669"/>
    <property type="project" value="UniProtKB-KW"/>
</dbReference>
<evidence type="ECO:0000256" key="19">
    <source>
        <dbReference type="SAM" id="Phobius"/>
    </source>
</evidence>
<evidence type="ECO:0000256" key="9">
    <source>
        <dbReference type="ARBA" id="ARBA00023136"/>
    </source>
</evidence>
<keyword evidence="4" id="KW-0716">Sensory transduction</keyword>
<feature type="transmembrane region" description="Helical" evidence="19">
    <location>
        <begin position="198"/>
        <end position="224"/>
    </location>
</feature>
<keyword evidence="8" id="KW-0969">Cilium</keyword>
<evidence type="ECO:0000256" key="8">
    <source>
        <dbReference type="ARBA" id="ARBA00023069"/>
    </source>
</evidence>
<keyword evidence="12" id="KW-0966">Cell projection</keyword>
<name>A0A8S1E948_9PELO</name>
<keyword evidence="7 19" id="KW-1133">Transmembrane helix</keyword>
<comment type="subcellular location">
    <subcellularLocation>
        <location evidence="1">Cell projection</location>
        <location evidence="1">Cilium membrane</location>
        <topology evidence="1">Multi-pass membrane protein</topology>
    </subcellularLocation>
</comment>
<feature type="transmembrane region" description="Helical" evidence="19">
    <location>
        <begin position="281"/>
        <end position="302"/>
    </location>
</feature>
<evidence type="ECO:0000256" key="2">
    <source>
        <dbReference type="ARBA" id="ARBA00022475"/>
    </source>
</evidence>
<comment type="function">
    <text evidence="13">An odorant receptor which affects chemotaxis to the volatile odorant diacetyl. Specifies AWA neuronal cell fate via the odr-7 pathway.</text>
</comment>
<evidence type="ECO:0000256" key="1">
    <source>
        <dbReference type="ARBA" id="ARBA00004272"/>
    </source>
</evidence>
<evidence type="ECO:0000256" key="13">
    <source>
        <dbReference type="ARBA" id="ARBA00054965"/>
    </source>
</evidence>
<dbReference type="AlphaFoldDB" id="A0A8S1E948"/>
<comment type="subunit">
    <text evidence="15">Interacts with odr-4.</text>
</comment>
<dbReference type="InterPro" id="IPR019428">
    <property type="entry name" value="7TM_GPCR_serpentine_rcpt_Str"/>
</dbReference>
<feature type="transmembrane region" description="Helical" evidence="19">
    <location>
        <begin position="122"/>
        <end position="145"/>
    </location>
</feature>
<evidence type="ECO:0000256" key="14">
    <source>
        <dbReference type="ARBA" id="ARBA00061678"/>
    </source>
</evidence>
<keyword evidence="3" id="KW-0145">Chemotaxis</keyword>
<dbReference type="PANTHER" id="PTHR22943">
    <property type="entry name" value="7-TRANSMEMBRANE DOMAIN RECEPTOR C.ELEGANS"/>
    <property type="match status" value="1"/>
</dbReference>
<evidence type="ECO:0000256" key="15">
    <source>
        <dbReference type="ARBA" id="ARBA00064300"/>
    </source>
</evidence>
<dbReference type="GO" id="GO:0038022">
    <property type="term" value="F:G protein-coupled olfactory receptor activity"/>
    <property type="evidence" value="ECO:0007669"/>
    <property type="project" value="TreeGrafter"/>
</dbReference>
<keyword evidence="21" id="KW-1185">Reference proteome</keyword>
<keyword evidence="9 19" id="KW-0472">Membrane</keyword>
<evidence type="ECO:0000313" key="20">
    <source>
        <dbReference type="EMBL" id="CAB3398370.1"/>
    </source>
</evidence>
<evidence type="ECO:0000256" key="5">
    <source>
        <dbReference type="ARBA" id="ARBA00022692"/>
    </source>
</evidence>
<dbReference type="Proteomes" id="UP000494206">
    <property type="component" value="Unassembled WGS sequence"/>
</dbReference>
<protein>
    <recommendedName>
        <fullName evidence="16">Serpentine receptor class r-10</fullName>
    </recommendedName>
    <alternativeName>
        <fullName evidence="17">Odorant response abnormal protein 10</fullName>
    </alternativeName>
    <alternativeName>
        <fullName evidence="18">Olfactory receptor 10</fullName>
    </alternativeName>
</protein>
<comment type="similarity">
    <text evidence="14">Belongs to the nematode receptor-like protein str family.</text>
</comment>
<evidence type="ECO:0000256" key="7">
    <source>
        <dbReference type="ARBA" id="ARBA00022989"/>
    </source>
</evidence>
<sequence>MRLTVQNLAVHIGFILSCVFNIFLIYMIRKKTSKQLGTYKYLMLSFSMFEMMFSTIDILNQPTIYVNNGVFILFSTNPLHLPRSFATYFNILNFSLFGMIIALLAIHFVYRYFAVCKPKYLVLFETPYYFIFIVIFLCFGAEWFWSTALLGGARDGICDLQLEEIAQIYNIDIKNIVFTGMRYTTAKLGYTSICWNGVVLALILLQIIIISAITVLYCGIRTYFEMSVKRASTSRRTLDMQRQLFRALVVQTIIPVILLYVPMMTIFAAPIFHWKLNFLDAFVLIFIILYQILDPLAILYLVRDYRRAIKHMINIYIIDYMVQVLQGHSLQNSIQPPTPAIFSVHNPGNTMGIIY</sequence>
<evidence type="ECO:0000256" key="11">
    <source>
        <dbReference type="ARBA" id="ARBA00023180"/>
    </source>
</evidence>
<dbReference type="GO" id="GO:0060170">
    <property type="term" value="C:ciliary membrane"/>
    <property type="evidence" value="ECO:0007669"/>
    <property type="project" value="UniProtKB-SubCell"/>
</dbReference>